<reference evidence="3" key="1">
    <citation type="submission" date="2016-06" db="UniProtKB">
        <authorList>
            <consortium name="WormBaseParasite"/>
        </authorList>
    </citation>
    <scope>IDENTIFICATION</scope>
</reference>
<accession>A0A183DRE8</accession>
<evidence type="ECO:0000313" key="1">
    <source>
        <dbReference type="EMBL" id="VDN18586.1"/>
    </source>
</evidence>
<evidence type="ECO:0000313" key="3">
    <source>
        <dbReference type="WBParaSite" id="GPUH_0001130201-mRNA-1"/>
    </source>
</evidence>
<sequence>MLLAFDWTSAFSQLSAGPLPLVSLSAAPLQESAIVWYPETDDKQELVHADGLEKERSIFVSYNIWGSVLSLSIYFANLNNF</sequence>
<keyword evidence="2" id="KW-1185">Reference proteome</keyword>
<gene>
    <name evidence="1" type="ORF">GPUH_LOCUS11289</name>
</gene>
<protein>
    <submittedName>
        <fullName evidence="1 3">Uncharacterized protein</fullName>
    </submittedName>
</protein>
<dbReference type="Proteomes" id="UP000271098">
    <property type="component" value="Unassembled WGS sequence"/>
</dbReference>
<dbReference type="AlphaFoldDB" id="A0A183DRE8"/>
<organism evidence="3">
    <name type="scientific">Gongylonema pulchrum</name>
    <dbReference type="NCBI Taxonomy" id="637853"/>
    <lineage>
        <taxon>Eukaryota</taxon>
        <taxon>Metazoa</taxon>
        <taxon>Ecdysozoa</taxon>
        <taxon>Nematoda</taxon>
        <taxon>Chromadorea</taxon>
        <taxon>Rhabditida</taxon>
        <taxon>Spirurina</taxon>
        <taxon>Spiruromorpha</taxon>
        <taxon>Spiruroidea</taxon>
        <taxon>Gongylonematidae</taxon>
        <taxon>Gongylonema</taxon>
    </lineage>
</organism>
<evidence type="ECO:0000313" key="2">
    <source>
        <dbReference type="Proteomes" id="UP000271098"/>
    </source>
</evidence>
<proteinExistence type="predicted"/>
<dbReference type="WBParaSite" id="GPUH_0001130201-mRNA-1">
    <property type="protein sequence ID" value="GPUH_0001130201-mRNA-1"/>
    <property type="gene ID" value="GPUH_0001130201"/>
</dbReference>
<name>A0A183DRE8_9BILA</name>
<reference evidence="1 2" key="2">
    <citation type="submission" date="2018-11" db="EMBL/GenBank/DDBJ databases">
        <authorList>
            <consortium name="Pathogen Informatics"/>
        </authorList>
    </citation>
    <scope>NUCLEOTIDE SEQUENCE [LARGE SCALE GENOMIC DNA]</scope>
</reference>
<dbReference type="EMBL" id="UYRT01078466">
    <property type="protein sequence ID" value="VDN18586.1"/>
    <property type="molecule type" value="Genomic_DNA"/>
</dbReference>